<evidence type="ECO:0000313" key="3">
    <source>
        <dbReference type="Proteomes" id="UP000199153"/>
    </source>
</evidence>
<name>A0A1I5CFC5_9FLAO</name>
<reference evidence="2 3" key="1">
    <citation type="submission" date="2016-10" db="EMBL/GenBank/DDBJ databases">
        <authorList>
            <person name="de Groot N.N."/>
        </authorList>
    </citation>
    <scope>NUCLEOTIDE SEQUENCE [LARGE SCALE GENOMIC DNA]</scope>
    <source>
        <strain evidence="2 3">DSM 17794</strain>
    </source>
</reference>
<feature type="transmembrane region" description="Helical" evidence="1">
    <location>
        <begin position="35"/>
        <end position="56"/>
    </location>
</feature>
<dbReference type="STRING" id="287099.SAMN05660413_02831"/>
<gene>
    <name evidence="2" type="ORF">SAMN05660413_02831</name>
</gene>
<dbReference type="OrthoDB" id="1049480at2"/>
<dbReference type="RefSeq" id="WP_093410830.1">
    <property type="nucleotide sequence ID" value="NZ_FOVL01000021.1"/>
</dbReference>
<feature type="transmembrane region" description="Helical" evidence="1">
    <location>
        <begin position="130"/>
        <end position="163"/>
    </location>
</feature>
<feature type="transmembrane region" description="Helical" evidence="1">
    <location>
        <begin position="68"/>
        <end position="88"/>
    </location>
</feature>
<feature type="transmembrane region" description="Helical" evidence="1">
    <location>
        <begin position="234"/>
        <end position="263"/>
    </location>
</feature>
<evidence type="ECO:0000256" key="1">
    <source>
        <dbReference type="SAM" id="Phobius"/>
    </source>
</evidence>
<accession>A0A1I5CFC5</accession>
<evidence type="ECO:0000313" key="2">
    <source>
        <dbReference type="EMBL" id="SFN85698.1"/>
    </source>
</evidence>
<feature type="transmembrane region" description="Helical" evidence="1">
    <location>
        <begin position="184"/>
        <end position="214"/>
    </location>
</feature>
<keyword evidence="1" id="KW-0812">Transmembrane</keyword>
<dbReference type="Proteomes" id="UP000199153">
    <property type="component" value="Unassembled WGS sequence"/>
</dbReference>
<sequence length="285" mass="32685">MNRDLIQFKQQREMGEIISVSFKFLRENYKTYFRLLIKVAGPAFLLLIAALSYYSYSTLGDPLNSEMFMSGGFVISFGILALTLLLYFSVVYATVFNLIKSYIENEGEIKDAEVAAWAKDDLGKMFGLNIISWIFIFAGMMLFLIPGIYVSVPLSIAMAALIFKQQSIFESITEGFKLVKDNWWMSFLTLVFVWIIIYVISLIFQLPLIIYTFVKAFTSVNEGSAADMSEVFDWVYILFSIISSLVQYIFYSIIPIGIAFLYFHLNEKKNFTGTYERIDKLGNNS</sequence>
<organism evidence="2 3">
    <name type="scientific">Salegentibacter flavus</name>
    <dbReference type="NCBI Taxonomy" id="287099"/>
    <lineage>
        <taxon>Bacteria</taxon>
        <taxon>Pseudomonadati</taxon>
        <taxon>Bacteroidota</taxon>
        <taxon>Flavobacteriia</taxon>
        <taxon>Flavobacteriales</taxon>
        <taxon>Flavobacteriaceae</taxon>
        <taxon>Salegentibacter</taxon>
    </lineage>
</organism>
<dbReference type="AlphaFoldDB" id="A0A1I5CFC5"/>
<proteinExistence type="predicted"/>
<keyword evidence="3" id="KW-1185">Reference proteome</keyword>
<protein>
    <recommendedName>
        <fullName evidence="4">Membrane domain of glycerophosphoryl diester phosphodiesterase</fullName>
    </recommendedName>
</protein>
<keyword evidence="1" id="KW-1133">Transmembrane helix</keyword>
<keyword evidence="1" id="KW-0472">Membrane</keyword>
<evidence type="ECO:0008006" key="4">
    <source>
        <dbReference type="Google" id="ProtNLM"/>
    </source>
</evidence>
<dbReference type="EMBL" id="FOVL01000021">
    <property type="protein sequence ID" value="SFN85698.1"/>
    <property type="molecule type" value="Genomic_DNA"/>
</dbReference>